<feature type="region of interest" description="Disordered" evidence="1">
    <location>
        <begin position="1"/>
        <end position="47"/>
    </location>
</feature>
<accession>A0A4Z2E273</accession>
<evidence type="ECO:0000313" key="2">
    <source>
        <dbReference type="EMBL" id="TNN22851.1"/>
    </source>
</evidence>
<feature type="compositionally biased region" description="Basic and acidic residues" evidence="1">
    <location>
        <begin position="7"/>
        <end position="20"/>
    </location>
</feature>
<name>A0A4Z2E273_9TELE</name>
<keyword evidence="3" id="KW-1185">Reference proteome</keyword>
<dbReference type="EMBL" id="SRLO01020751">
    <property type="protein sequence ID" value="TNN22851.1"/>
    <property type="molecule type" value="Genomic_DNA"/>
</dbReference>
<gene>
    <name evidence="2" type="ORF">EYF80_067033</name>
</gene>
<proteinExistence type="predicted"/>
<comment type="caution">
    <text evidence="2">The sequence shown here is derived from an EMBL/GenBank/DDBJ whole genome shotgun (WGS) entry which is preliminary data.</text>
</comment>
<sequence>MARKNTGRHDGRPEAPERSTMKPINTNKLPGAAWRGPVRRHPGVPHHAESTVITKIKHGVGFLLKM</sequence>
<reference evidence="2 3" key="1">
    <citation type="submission" date="2019-03" db="EMBL/GenBank/DDBJ databases">
        <title>First draft genome of Liparis tanakae, snailfish: a comprehensive survey of snailfish specific genes.</title>
        <authorList>
            <person name="Kim W."/>
            <person name="Song I."/>
            <person name="Jeong J.-H."/>
            <person name="Kim D."/>
            <person name="Kim S."/>
            <person name="Ryu S."/>
            <person name="Song J.Y."/>
            <person name="Lee S.K."/>
        </authorList>
    </citation>
    <scope>NUCLEOTIDE SEQUENCE [LARGE SCALE GENOMIC DNA]</scope>
    <source>
        <tissue evidence="2">Muscle</tissue>
    </source>
</reference>
<evidence type="ECO:0000313" key="3">
    <source>
        <dbReference type="Proteomes" id="UP000314294"/>
    </source>
</evidence>
<dbReference type="Proteomes" id="UP000314294">
    <property type="component" value="Unassembled WGS sequence"/>
</dbReference>
<evidence type="ECO:0000256" key="1">
    <source>
        <dbReference type="SAM" id="MobiDB-lite"/>
    </source>
</evidence>
<dbReference type="AlphaFoldDB" id="A0A4Z2E273"/>
<organism evidence="2 3">
    <name type="scientific">Liparis tanakae</name>
    <name type="common">Tanaka's snailfish</name>
    <dbReference type="NCBI Taxonomy" id="230148"/>
    <lineage>
        <taxon>Eukaryota</taxon>
        <taxon>Metazoa</taxon>
        <taxon>Chordata</taxon>
        <taxon>Craniata</taxon>
        <taxon>Vertebrata</taxon>
        <taxon>Euteleostomi</taxon>
        <taxon>Actinopterygii</taxon>
        <taxon>Neopterygii</taxon>
        <taxon>Teleostei</taxon>
        <taxon>Neoteleostei</taxon>
        <taxon>Acanthomorphata</taxon>
        <taxon>Eupercaria</taxon>
        <taxon>Perciformes</taxon>
        <taxon>Cottioidei</taxon>
        <taxon>Cottales</taxon>
        <taxon>Liparidae</taxon>
        <taxon>Liparis</taxon>
    </lineage>
</organism>
<protein>
    <submittedName>
        <fullName evidence="2">Uncharacterized protein</fullName>
    </submittedName>
</protein>